<evidence type="ECO:0000256" key="1">
    <source>
        <dbReference type="ARBA" id="ARBA00008911"/>
    </source>
</evidence>
<feature type="binding site" evidence="3">
    <location>
        <position position="310"/>
    </location>
    <ligand>
        <name>phosphoenolpyruvate</name>
        <dbReference type="ChEBI" id="CHEBI:58702"/>
    </ligand>
</feature>
<dbReference type="EC" id="2.5.1.54" evidence="4"/>
<evidence type="ECO:0000313" key="7">
    <source>
        <dbReference type="Proteomes" id="UP000195540"/>
    </source>
</evidence>
<sequence length="468" mass="53491">MFSTYNIDVLTEQNHQYLPIENTLSLQNIFSISWHPSLWKSLPAKQLPEYPDIHALNYCKEKLKHYPPLILASEIRAFKNLLKLVANGEAFLLQGGDCAESFDDCQATIIRDLTFTLSQMSALIEQSTGLPVIKLGRMAGQYAKPRSQAFETQNGLTLPSYRGEIINGLDFSVKSREPDPIRMITAYHHSAATLNLLRAMNYTQYTKQQWALDINAHPGSTEPEHYFHLLEQLYHSQHHIINKQPDTSSYYVSHEALLLHYEESMTRQDSIDNKWYNCSAHMVWVGERTTDIDHAHIEYLRGIENPIGIKCSTRMSGEKLIKLIDTLNPSNEVGKIILIIRVGKDAIHAYLPELVKTVKEHQRAVIWQIDPMHGNTQSANDSMKTRHFNDIAEETRAFIHILHEMGIQAGGIHLEMTGQEVTECTGGLQQIRYTDLSHGYQTLCDPRLNRTQSLELAFLVGRHWHNSL</sequence>
<dbReference type="GO" id="GO:0003849">
    <property type="term" value="F:3-deoxy-7-phosphoheptulonate synthase activity"/>
    <property type="evidence" value="ECO:0007669"/>
    <property type="project" value="UniProtKB-EC"/>
</dbReference>
<dbReference type="EMBL" id="UAUE01000023">
    <property type="protein sequence ID" value="SPY97811.1"/>
    <property type="molecule type" value="Genomic_DNA"/>
</dbReference>
<comment type="similarity">
    <text evidence="1 4">Belongs to the class-II DAHP synthase family.</text>
</comment>
<protein>
    <recommendedName>
        <fullName evidence="4">Phospho-2-dehydro-3-deoxyheptonate aldolase</fullName>
        <ecNumber evidence="4">2.5.1.54</ecNumber>
    </recommendedName>
</protein>
<feature type="binding site" evidence="3">
    <location>
        <position position="415"/>
    </location>
    <ligand>
        <name>Mn(2+)</name>
        <dbReference type="ChEBI" id="CHEBI:29035"/>
    </ligand>
</feature>
<feature type="binding site" evidence="3">
    <location>
        <position position="341"/>
    </location>
    <ligand>
        <name>phosphoenolpyruvate</name>
        <dbReference type="ChEBI" id="CHEBI:58702"/>
    </ligand>
</feature>
<dbReference type="RefSeq" id="WP_087726375.1">
    <property type="nucleotide sequence ID" value="NZ_BGKS01000005.1"/>
</dbReference>
<feature type="binding site" evidence="3">
    <location>
        <position position="98"/>
    </location>
    <ligand>
        <name>Mn(2+)</name>
        <dbReference type="ChEBI" id="CHEBI:29035"/>
    </ligand>
</feature>
<dbReference type="Gene3D" id="3.20.20.70">
    <property type="entry name" value="Aldolase class I"/>
    <property type="match status" value="1"/>
</dbReference>
<comment type="catalytic activity">
    <reaction evidence="4">
        <text>D-erythrose 4-phosphate + phosphoenolpyruvate + H2O = 7-phospho-2-dehydro-3-deoxy-D-arabino-heptonate + phosphate</text>
        <dbReference type="Rhea" id="RHEA:14717"/>
        <dbReference type="ChEBI" id="CHEBI:15377"/>
        <dbReference type="ChEBI" id="CHEBI:16897"/>
        <dbReference type="ChEBI" id="CHEBI:43474"/>
        <dbReference type="ChEBI" id="CHEBI:58394"/>
        <dbReference type="ChEBI" id="CHEBI:58702"/>
        <dbReference type="EC" id="2.5.1.54"/>
    </reaction>
</comment>
<accession>A0A1Z1SSG2</accession>
<reference evidence="5 7" key="1">
    <citation type="submission" date="2017-05" db="EMBL/GenBank/DDBJ databases">
        <title>Whole genome sequencing of Proteus mirabilis AR_0155.</title>
        <authorList>
            <person name="Conlan S."/>
            <person name="Thomas P.J."/>
            <person name="Mullikin J."/>
            <person name="Frank K.M."/>
            <person name="Segre J.A."/>
        </authorList>
    </citation>
    <scope>NUCLEOTIDE SEQUENCE [LARGE SCALE GENOMIC DNA]</scope>
    <source>
        <strain evidence="5 7">AR_0155</strain>
    </source>
</reference>
<dbReference type="STRING" id="584.AOUC001_02945"/>
<organism evidence="6 8">
    <name type="scientific">Proteus mirabilis</name>
    <dbReference type="NCBI Taxonomy" id="584"/>
    <lineage>
        <taxon>Bacteria</taxon>
        <taxon>Pseudomonadati</taxon>
        <taxon>Pseudomonadota</taxon>
        <taxon>Gammaproteobacteria</taxon>
        <taxon>Enterobacterales</taxon>
        <taxon>Morganellaceae</taxon>
        <taxon>Proteus</taxon>
    </lineage>
</organism>
<dbReference type="PANTHER" id="PTHR21337">
    <property type="entry name" value="PHOSPHO-2-DEHYDRO-3-DEOXYHEPTONATE ALDOLASE 1, 2"/>
    <property type="match status" value="1"/>
</dbReference>
<evidence type="ECO:0000256" key="4">
    <source>
        <dbReference type="RuleBase" id="RU363071"/>
    </source>
</evidence>
<dbReference type="PANTHER" id="PTHR21337:SF0">
    <property type="entry name" value="PHOSPHO-2-DEHYDRO-3-DEOXYHEPTONATE ALDOLASE"/>
    <property type="match status" value="1"/>
</dbReference>
<keyword evidence="3" id="KW-0170">Cobalt</keyword>
<evidence type="ECO:0000313" key="6">
    <source>
        <dbReference type="EMBL" id="SPY97811.1"/>
    </source>
</evidence>
<feature type="binding site" evidence="3">
    <location>
        <position position="137"/>
    </location>
    <ligand>
        <name>phosphoenolpyruvate</name>
        <dbReference type="ChEBI" id="CHEBI:58702"/>
    </ligand>
</feature>
<evidence type="ECO:0000313" key="5">
    <source>
        <dbReference type="EMBL" id="ARX33690.1"/>
    </source>
</evidence>
<dbReference type="SUPFAM" id="SSF51569">
    <property type="entry name" value="Aldolase"/>
    <property type="match status" value="1"/>
</dbReference>
<keyword evidence="3" id="KW-0464">Manganese</keyword>
<dbReference type="InterPro" id="IPR013785">
    <property type="entry name" value="Aldolase_TIM"/>
</dbReference>
<feature type="binding site" evidence="3">
    <location>
        <position position="445"/>
    </location>
    <ligand>
        <name>Mn(2+)</name>
        <dbReference type="ChEBI" id="CHEBI:29035"/>
    </ligand>
</feature>
<reference evidence="6 8" key="2">
    <citation type="submission" date="2018-06" db="EMBL/GenBank/DDBJ databases">
        <authorList>
            <consortium name="Pathogen Informatics"/>
            <person name="Doyle S."/>
        </authorList>
    </citation>
    <scope>NUCLEOTIDE SEQUENCE [LARGE SCALE GENOMIC DNA]</scope>
    <source>
        <strain evidence="6 8">NCTC10975</strain>
    </source>
</reference>
<dbReference type="Pfam" id="PF01474">
    <property type="entry name" value="DAHP_synth_2"/>
    <property type="match status" value="1"/>
</dbReference>
<evidence type="ECO:0000256" key="2">
    <source>
        <dbReference type="ARBA" id="ARBA00022679"/>
    </source>
</evidence>
<keyword evidence="2 4" id="KW-0808">Transferase</keyword>
<proteinExistence type="inferred from homology"/>
<comment type="cofactor">
    <cofactor evidence="3">
        <name>Mn(2+)</name>
        <dbReference type="ChEBI" id="CHEBI:29035"/>
    </cofactor>
    <cofactor evidence="3">
        <name>Co(2+)</name>
        <dbReference type="ChEBI" id="CHEBI:48828"/>
    </cofactor>
    <cofactor evidence="3">
        <name>Cd(2+)</name>
        <dbReference type="ChEBI" id="CHEBI:48775"/>
    </cofactor>
    <text evidence="3">Binds 1 divalent cation per subunit. The enzyme is active with manganese, cobalt or cadmium ions.</text>
</comment>
<feature type="binding site" evidence="3">
    <location>
        <begin position="287"/>
        <end position="288"/>
    </location>
    <ligand>
        <name>phosphoenolpyruvate</name>
        <dbReference type="ChEBI" id="CHEBI:58702"/>
    </ligand>
</feature>
<name>A0A1Z1SSG2_PROMI</name>
<feature type="binding site" evidence="3">
    <location>
        <position position="373"/>
    </location>
    <ligand>
        <name>Mn(2+)</name>
        <dbReference type="ChEBI" id="CHEBI:29035"/>
    </ligand>
</feature>
<dbReference type="Proteomes" id="UP000195540">
    <property type="component" value="Chromosome"/>
</dbReference>
<dbReference type="GO" id="GO:0009073">
    <property type="term" value="P:aromatic amino acid family biosynthetic process"/>
    <property type="evidence" value="ECO:0007669"/>
    <property type="project" value="InterPro"/>
</dbReference>
<dbReference type="Proteomes" id="UP000251485">
    <property type="component" value="Unassembled WGS sequence"/>
</dbReference>
<evidence type="ECO:0000313" key="8">
    <source>
        <dbReference type="Proteomes" id="UP000251485"/>
    </source>
</evidence>
<keyword evidence="3" id="KW-0104">Cadmium</keyword>
<evidence type="ECO:0000256" key="3">
    <source>
        <dbReference type="PIRSR" id="PIRSR602480-1"/>
    </source>
</evidence>
<dbReference type="EMBL" id="CP021694">
    <property type="protein sequence ID" value="ARX33690.1"/>
    <property type="molecule type" value="Genomic_DNA"/>
</dbReference>
<dbReference type="AlphaFoldDB" id="A0A1Z1SSG2"/>
<dbReference type="InterPro" id="IPR002480">
    <property type="entry name" value="DAHP_synth_2"/>
</dbReference>
<gene>
    <name evidence="6" type="primary">aroH_1</name>
    <name evidence="5" type="ORF">AM402_05840</name>
    <name evidence="6" type="ORF">NCTC10975_02920</name>
</gene>